<dbReference type="EMBL" id="QJJU01000045">
    <property type="protein sequence ID" value="PXW98258.1"/>
    <property type="molecule type" value="Genomic_DNA"/>
</dbReference>
<proteinExistence type="predicted"/>
<evidence type="ECO:0000313" key="2">
    <source>
        <dbReference type="EMBL" id="PXW98258.1"/>
    </source>
</evidence>
<dbReference type="AlphaFoldDB" id="A0A318H736"/>
<feature type="compositionally biased region" description="Pro residues" evidence="1">
    <location>
        <begin position="162"/>
        <end position="185"/>
    </location>
</feature>
<feature type="compositionally biased region" description="Gly residues" evidence="1">
    <location>
        <begin position="133"/>
        <end position="144"/>
    </location>
</feature>
<sequence length="202" mass="19508">MYTTRDRANTMASELDGDPGRIRERNAVVSSAAPKIGFRLTCAVELTKLAAAAFLAGGLGAAVIGLGAGIANADPTCPPGAGTRQQCPPADPTCPPGAGTRQQCPPGDQADPGGSGGSKSGVPGSSGDQADTGGSGAIKSGGGPAPSADNSPPRMVLVPGEPAGPPIGAPPPSGTPSPQTVPTPCPNGWVESPMGCKPANAP</sequence>
<comment type="caution">
    <text evidence="2">The sequence shown here is derived from an EMBL/GenBank/DDBJ whole genome shotgun (WGS) entry which is preliminary data.</text>
</comment>
<organism evidence="2 3">
    <name type="scientific">Mycolicibacterium moriokaense</name>
    <dbReference type="NCBI Taxonomy" id="39691"/>
    <lineage>
        <taxon>Bacteria</taxon>
        <taxon>Bacillati</taxon>
        <taxon>Actinomycetota</taxon>
        <taxon>Actinomycetes</taxon>
        <taxon>Mycobacteriales</taxon>
        <taxon>Mycobacteriaceae</taxon>
        <taxon>Mycolicibacterium</taxon>
    </lineage>
</organism>
<protein>
    <submittedName>
        <fullName evidence="2">Uncharacterized protein</fullName>
    </submittedName>
</protein>
<dbReference type="Proteomes" id="UP000247781">
    <property type="component" value="Unassembled WGS sequence"/>
</dbReference>
<reference evidence="2 3" key="2">
    <citation type="submission" date="2018-06" db="EMBL/GenBank/DDBJ databases">
        <title>Sequencing of bacterial isolates from soil warming experiment in Harvard Forest, Massachusetts, USA.</title>
        <authorList>
            <person name="Deangelis K.PhD."/>
        </authorList>
    </citation>
    <scope>NUCLEOTIDE SEQUENCE [LARGE SCALE GENOMIC DNA]</scope>
    <source>
        <strain evidence="2 3">GAS496</strain>
    </source>
</reference>
<reference evidence="3" key="1">
    <citation type="submission" date="2018-05" db="EMBL/GenBank/DDBJ databases">
        <authorList>
            <person name="Deangelis K."/>
            <person name="Huntemann M."/>
            <person name="Clum A."/>
            <person name="Pillay M."/>
            <person name="Palaniappan K."/>
            <person name="Varghese N."/>
            <person name="Mikhailova N."/>
            <person name="Stamatis D."/>
            <person name="Reddy T."/>
            <person name="Daum C."/>
            <person name="Shapiro N."/>
            <person name="Ivanova N."/>
            <person name="Kyrpides N."/>
            <person name="Woyke T."/>
        </authorList>
    </citation>
    <scope>NUCLEOTIDE SEQUENCE [LARGE SCALE GENOMIC DNA]</scope>
    <source>
        <strain evidence="3">GAS496</strain>
    </source>
</reference>
<evidence type="ECO:0000313" key="3">
    <source>
        <dbReference type="Proteomes" id="UP000247781"/>
    </source>
</evidence>
<feature type="region of interest" description="Disordered" evidence="1">
    <location>
        <begin position="80"/>
        <end position="202"/>
    </location>
</feature>
<gene>
    <name evidence="2" type="ORF">C8E89_14531</name>
</gene>
<name>A0A318H736_9MYCO</name>
<accession>A0A318H736</accession>
<evidence type="ECO:0000256" key="1">
    <source>
        <dbReference type="SAM" id="MobiDB-lite"/>
    </source>
</evidence>
<keyword evidence="3" id="KW-1185">Reference proteome</keyword>